<comment type="subcellular location">
    <subcellularLocation>
        <location evidence="2">Membrane</location>
        <topology evidence="2">Single-pass membrane protein</topology>
    </subcellularLocation>
</comment>
<keyword evidence="5 14" id="KW-0349">Heme</keyword>
<dbReference type="Proteomes" id="UP001213000">
    <property type="component" value="Unassembled WGS sequence"/>
</dbReference>
<keyword evidence="13" id="KW-0325">Glycoprotein</keyword>
<keyword evidence="6 15" id="KW-0812">Transmembrane</keyword>
<keyword evidence="17" id="KW-1185">Reference proteome</keyword>
<dbReference type="GO" id="GO:0020037">
    <property type="term" value="F:heme binding"/>
    <property type="evidence" value="ECO:0007669"/>
    <property type="project" value="InterPro"/>
</dbReference>
<evidence type="ECO:0000256" key="13">
    <source>
        <dbReference type="ARBA" id="ARBA00023180"/>
    </source>
</evidence>
<dbReference type="Gene3D" id="1.10.630.10">
    <property type="entry name" value="Cytochrome P450"/>
    <property type="match status" value="1"/>
</dbReference>
<keyword evidence="7 14" id="KW-0479">Metal-binding</keyword>
<evidence type="ECO:0000256" key="11">
    <source>
        <dbReference type="ARBA" id="ARBA00023033"/>
    </source>
</evidence>
<evidence type="ECO:0000256" key="3">
    <source>
        <dbReference type="ARBA" id="ARBA00005179"/>
    </source>
</evidence>
<sequence>MSLLGLREAAILLVSLSALLYRYRIRRKSLSLPPGPPRLPFVGNALSIPTHYPQKYYKRLGDQFGSKILYLEAFGQPIVVLNSAKAGKDLLDRRSATYSSRPHMTMFLEMPRRIFAHMSGVVSEVSSWRYLMAYGFVASMIQSSSSLKRRFDIVTSAVAPGRFLVDVFPTLKHVPEWMPGAGFKSLARKWRQTVVQMAEDSYAATLQTLNNGTALTSFLSENMALQNEGPDEEISLNDLKRVAQQVYGAGFETTSVALITFILAMLLYPDIQRRVQQELDSVVSTNRLPDFSDQPNLPYLSAVLKEVFRWNTPVPLGVPRASTEDDIYEGYFIPKVLCFMMKSFSPTPRYSILKDGKLMTDIPLDPAESVSFGFGRRICPGIHLVHPILFLAAASILTLFDIVPEFDSDGNPIKVTPQFNSDSLTSEPLPFKCKFAPHDGRPIEHLLKEYLSADMI</sequence>
<name>A0AAD5YX15_9AGAR</name>
<dbReference type="GO" id="GO:0005506">
    <property type="term" value="F:iron ion binding"/>
    <property type="evidence" value="ECO:0007669"/>
    <property type="project" value="InterPro"/>
</dbReference>
<feature type="transmembrane region" description="Helical" evidence="15">
    <location>
        <begin position="246"/>
        <end position="268"/>
    </location>
</feature>
<evidence type="ECO:0000313" key="17">
    <source>
        <dbReference type="Proteomes" id="UP001213000"/>
    </source>
</evidence>
<evidence type="ECO:0000256" key="6">
    <source>
        <dbReference type="ARBA" id="ARBA00022692"/>
    </source>
</evidence>
<evidence type="ECO:0000256" key="8">
    <source>
        <dbReference type="ARBA" id="ARBA00022989"/>
    </source>
</evidence>
<dbReference type="EMBL" id="JANIEX010000292">
    <property type="protein sequence ID" value="KAJ3569370.1"/>
    <property type="molecule type" value="Genomic_DNA"/>
</dbReference>
<dbReference type="SUPFAM" id="SSF48264">
    <property type="entry name" value="Cytochrome P450"/>
    <property type="match status" value="1"/>
</dbReference>
<evidence type="ECO:0000256" key="15">
    <source>
        <dbReference type="SAM" id="Phobius"/>
    </source>
</evidence>
<keyword evidence="8 15" id="KW-1133">Transmembrane helix</keyword>
<accession>A0AAD5YX15</accession>
<dbReference type="PROSITE" id="PS00086">
    <property type="entry name" value="CYTOCHROME_P450"/>
    <property type="match status" value="1"/>
</dbReference>
<dbReference type="GO" id="GO:0016020">
    <property type="term" value="C:membrane"/>
    <property type="evidence" value="ECO:0007669"/>
    <property type="project" value="UniProtKB-SubCell"/>
</dbReference>
<dbReference type="InterPro" id="IPR050364">
    <property type="entry name" value="Cytochrome_P450_fung"/>
</dbReference>
<dbReference type="PRINTS" id="PR00463">
    <property type="entry name" value="EP450I"/>
</dbReference>
<evidence type="ECO:0000256" key="5">
    <source>
        <dbReference type="ARBA" id="ARBA00022617"/>
    </source>
</evidence>
<dbReference type="InterPro" id="IPR001128">
    <property type="entry name" value="Cyt_P450"/>
</dbReference>
<dbReference type="AlphaFoldDB" id="A0AAD5YX15"/>
<evidence type="ECO:0000256" key="4">
    <source>
        <dbReference type="ARBA" id="ARBA00010617"/>
    </source>
</evidence>
<evidence type="ECO:0000256" key="9">
    <source>
        <dbReference type="ARBA" id="ARBA00023002"/>
    </source>
</evidence>
<comment type="caution">
    <text evidence="16">The sequence shown here is derived from an EMBL/GenBank/DDBJ whole genome shotgun (WGS) entry which is preliminary data.</text>
</comment>
<dbReference type="PANTHER" id="PTHR46300:SF2">
    <property type="entry name" value="CYTOCHROME P450 MONOOXYGENASE ALNH-RELATED"/>
    <property type="match status" value="1"/>
</dbReference>
<keyword evidence="9 14" id="KW-0560">Oxidoreductase</keyword>
<comment type="cofactor">
    <cofactor evidence="1">
        <name>heme</name>
        <dbReference type="ChEBI" id="CHEBI:30413"/>
    </cofactor>
</comment>
<evidence type="ECO:0000256" key="14">
    <source>
        <dbReference type="RuleBase" id="RU000461"/>
    </source>
</evidence>
<dbReference type="InterPro" id="IPR017972">
    <property type="entry name" value="Cyt_P450_CS"/>
</dbReference>
<organism evidence="16 17">
    <name type="scientific">Leucocoprinus birnbaumii</name>
    <dbReference type="NCBI Taxonomy" id="56174"/>
    <lineage>
        <taxon>Eukaryota</taxon>
        <taxon>Fungi</taxon>
        <taxon>Dikarya</taxon>
        <taxon>Basidiomycota</taxon>
        <taxon>Agaricomycotina</taxon>
        <taxon>Agaricomycetes</taxon>
        <taxon>Agaricomycetidae</taxon>
        <taxon>Agaricales</taxon>
        <taxon>Agaricineae</taxon>
        <taxon>Agaricaceae</taxon>
        <taxon>Leucocoprinus</taxon>
    </lineage>
</organism>
<evidence type="ECO:0000256" key="7">
    <source>
        <dbReference type="ARBA" id="ARBA00022723"/>
    </source>
</evidence>
<dbReference type="GO" id="GO:0016705">
    <property type="term" value="F:oxidoreductase activity, acting on paired donors, with incorporation or reduction of molecular oxygen"/>
    <property type="evidence" value="ECO:0007669"/>
    <property type="project" value="InterPro"/>
</dbReference>
<dbReference type="Pfam" id="PF00067">
    <property type="entry name" value="p450"/>
    <property type="match status" value="1"/>
</dbReference>
<comment type="pathway">
    <text evidence="3">Secondary metabolite biosynthesis.</text>
</comment>
<evidence type="ECO:0000313" key="16">
    <source>
        <dbReference type="EMBL" id="KAJ3569370.1"/>
    </source>
</evidence>
<reference evidence="16" key="1">
    <citation type="submission" date="2022-07" db="EMBL/GenBank/DDBJ databases">
        <title>Genome Sequence of Leucocoprinus birnbaumii.</title>
        <authorList>
            <person name="Buettner E."/>
        </authorList>
    </citation>
    <scope>NUCLEOTIDE SEQUENCE</scope>
    <source>
        <strain evidence="16">VT141</strain>
    </source>
</reference>
<evidence type="ECO:0000256" key="1">
    <source>
        <dbReference type="ARBA" id="ARBA00001971"/>
    </source>
</evidence>
<keyword evidence="11 14" id="KW-0503">Monooxygenase</keyword>
<evidence type="ECO:0008006" key="18">
    <source>
        <dbReference type="Google" id="ProtNLM"/>
    </source>
</evidence>
<dbReference type="InterPro" id="IPR036396">
    <property type="entry name" value="Cyt_P450_sf"/>
</dbReference>
<keyword evidence="10 14" id="KW-0408">Iron</keyword>
<dbReference type="GO" id="GO:0004497">
    <property type="term" value="F:monooxygenase activity"/>
    <property type="evidence" value="ECO:0007669"/>
    <property type="project" value="UniProtKB-KW"/>
</dbReference>
<evidence type="ECO:0000256" key="2">
    <source>
        <dbReference type="ARBA" id="ARBA00004167"/>
    </source>
</evidence>
<evidence type="ECO:0000256" key="12">
    <source>
        <dbReference type="ARBA" id="ARBA00023136"/>
    </source>
</evidence>
<protein>
    <recommendedName>
        <fullName evidence="18">Cytochrome P450</fullName>
    </recommendedName>
</protein>
<proteinExistence type="inferred from homology"/>
<gene>
    <name evidence="16" type="ORF">NP233_g5089</name>
</gene>
<evidence type="ECO:0000256" key="10">
    <source>
        <dbReference type="ARBA" id="ARBA00023004"/>
    </source>
</evidence>
<comment type="similarity">
    <text evidence="4 14">Belongs to the cytochrome P450 family.</text>
</comment>
<dbReference type="PANTHER" id="PTHR46300">
    <property type="entry name" value="P450, PUTATIVE (EUROFUNG)-RELATED-RELATED"/>
    <property type="match status" value="1"/>
</dbReference>
<dbReference type="InterPro" id="IPR002401">
    <property type="entry name" value="Cyt_P450_E_grp-I"/>
</dbReference>
<keyword evidence="12 15" id="KW-0472">Membrane</keyword>